<dbReference type="EMBL" id="ML179392">
    <property type="protein sequence ID" value="THU88860.1"/>
    <property type="molecule type" value="Genomic_DNA"/>
</dbReference>
<proteinExistence type="predicted"/>
<dbReference type="AlphaFoldDB" id="A0A4S8LIY0"/>
<evidence type="ECO:0000313" key="2">
    <source>
        <dbReference type="Proteomes" id="UP000297245"/>
    </source>
</evidence>
<protein>
    <submittedName>
        <fullName evidence="1">Uncharacterized protein</fullName>
    </submittedName>
</protein>
<organism evidence="1 2">
    <name type="scientific">Dendrothele bispora (strain CBS 962.96)</name>
    <dbReference type="NCBI Taxonomy" id="1314807"/>
    <lineage>
        <taxon>Eukaryota</taxon>
        <taxon>Fungi</taxon>
        <taxon>Dikarya</taxon>
        <taxon>Basidiomycota</taxon>
        <taxon>Agaricomycotina</taxon>
        <taxon>Agaricomycetes</taxon>
        <taxon>Agaricomycetidae</taxon>
        <taxon>Agaricales</taxon>
        <taxon>Agaricales incertae sedis</taxon>
        <taxon>Dendrothele</taxon>
    </lineage>
</organism>
<dbReference type="Proteomes" id="UP000297245">
    <property type="component" value="Unassembled WGS sequence"/>
</dbReference>
<dbReference type="OrthoDB" id="2953266at2759"/>
<gene>
    <name evidence="1" type="ORF">K435DRAFT_865887</name>
</gene>
<name>A0A4S8LIY0_DENBC</name>
<sequence>MIIVRYTPSSYRFVYHYTLTDEHGLEEKNDLQELAGTGNTCSKKISTGYRLETQHRWLANGRDHIWSFDPSGSTPLSRRVRNILGLPIYRICVNAGESYLFLDYQHEAVKYVQEIQGFDPLTQDYARARGLPLVEMISPLENFHLNDSAKEDQEALDAWYDAEKTLSNMSDSESVHEEASSQLQTISFPIPGAKQKLNGSTPEISGNSDLGSFEGDFSFDEESDYDSASQALGLNPSFGSALATGCKPSSWLRAYLIQGDVESWTGERIEMNFVGGLIPASPTLVIKKYTPFVGFVLDVSIWVGINKE</sequence>
<evidence type="ECO:0000313" key="1">
    <source>
        <dbReference type="EMBL" id="THU88860.1"/>
    </source>
</evidence>
<keyword evidence="2" id="KW-1185">Reference proteome</keyword>
<accession>A0A4S8LIY0</accession>
<reference evidence="1 2" key="1">
    <citation type="journal article" date="2019" name="Nat. Ecol. Evol.">
        <title>Megaphylogeny resolves global patterns of mushroom evolution.</title>
        <authorList>
            <person name="Varga T."/>
            <person name="Krizsan K."/>
            <person name="Foldi C."/>
            <person name="Dima B."/>
            <person name="Sanchez-Garcia M."/>
            <person name="Sanchez-Ramirez S."/>
            <person name="Szollosi G.J."/>
            <person name="Szarkandi J.G."/>
            <person name="Papp V."/>
            <person name="Albert L."/>
            <person name="Andreopoulos W."/>
            <person name="Angelini C."/>
            <person name="Antonin V."/>
            <person name="Barry K.W."/>
            <person name="Bougher N.L."/>
            <person name="Buchanan P."/>
            <person name="Buyck B."/>
            <person name="Bense V."/>
            <person name="Catcheside P."/>
            <person name="Chovatia M."/>
            <person name="Cooper J."/>
            <person name="Damon W."/>
            <person name="Desjardin D."/>
            <person name="Finy P."/>
            <person name="Geml J."/>
            <person name="Haridas S."/>
            <person name="Hughes K."/>
            <person name="Justo A."/>
            <person name="Karasinski D."/>
            <person name="Kautmanova I."/>
            <person name="Kiss B."/>
            <person name="Kocsube S."/>
            <person name="Kotiranta H."/>
            <person name="LaButti K.M."/>
            <person name="Lechner B.E."/>
            <person name="Liimatainen K."/>
            <person name="Lipzen A."/>
            <person name="Lukacs Z."/>
            <person name="Mihaltcheva S."/>
            <person name="Morgado L.N."/>
            <person name="Niskanen T."/>
            <person name="Noordeloos M.E."/>
            <person name="Ohm R.A."/>
            <person name="Ortiz-Santana B."/>
            <person name="Ovrebo C."/>
            <person name="Racz N."/>
            <person name="Riley R."/>
            <person name="Savchenko A."/>
            <person name="Shiryaev A."/>
            <person name="Soop K."/>
            <person name="Spirin V."/>
            <person name="Szebenyi C."/>
            <person name="Tomsovsky M."/>
            <person name="Tulloss R.E."/>
            <person name="Uehling J."/>
            <person name="Grigoriev I.V."/>
            <person name="Vagvolgyi C."/>
            <person name="Papp T."/>
            <person name="Martin F.M."/>
            <person name="Miettinen O."/>
            <person name="Hibbett D.S."/>
            <person name="Nagy L.G."/>
        </authorList>
    </citation>
    <scope>NUCLEOTIDE SEQUENCE [LARGE SCALE GENOMIC DNA]</scope>
    <source>
        <strain evidence="1 2">CBS 962.96</strain>
    </source>
</reference>